<evidence type="ECO:0000313" key="2">
    <source>
        <dbReference type="Proteomes" id="UP000044071"/>
    </source>
</evidence>
<dbReference type="RefSeq" id="WP_044011936.1">
    <property type="nucleotide sequence ID" value="NZ_CCVW01000004.1"/>
</dbReference>
<dbReference type="EMBL" id="CCSB01000004">
    <property type="protein sequence ID" value="CDZ78738.1"/>
    <property type="molecule type" value="Genomic_DNA"/>
</dbReference>
<dbReference type="Proteomes" id="UP000044071">
    <property type="component" value="Unassembled WGS sequence"/>
</dbReference>
<dbReference type="Gene3D" id="3.80.10.10">
    <property type="entry name" value="Ribonuclease Inhibitor"/>
    <property type="match status" value="1"/>
</dbReference>
<evidence type="ECO:0008006" key="3">
    <source>
        <dbReference type="Google" id="ProtNLM"/>
    </source>
</evidence>
<sequence length="213" mass="24122">MKFTLKPTQTSIKLVDQFRAIPSQTTHLIIQGSMRSSECYAFKEAFKFIPESVTRLEFIYPGWDGREENDIRELAMIFKAIPASVHTLDLDSCHIGYKELNELKQLKGSLPYIQILHVNIEALEIDQEHLAAFSELFVCLSEVTTLNGKIVPNSAKFLELCHANNEQNNPPNDVSSTKEEPNRIVFFKSQNAGILNNDVKKNQAQSDTSYTIS</sequence>
<organism evidence="1 2">
    <name type="scientific">Legionella massiliensis</name>
    <dbReference type="NCBI Taxonomy" id="1034943"/>
    <lineage>
        <taxon>Bacteria</taxon>
        <taxon>Pseudomonadati</taxon>
        <taxon>Pseudomonadota</taxon>
        <taxon>Gammaproteobacteria</taxon>
        <taxon>Legionellales</taxon>
        <taxon>Legionellaceae</taxon>
        <taxon>Legionella</taxon>
    </lineage>
</organism>
<dbReference type="InterPro" id="IPR032675">
    <property type="entry name" value="LRR_dom_sf"/>
</dbReference>
<protein>
    <recommendedName>
        <fullName evidence="3">Leucine Rich repeats (2 copies)</fullName>
    </recommendedName>
</protein>
<name>A0A078L467_9GAMM</name>
<dbReference type="STRING" id="1034943.BN59_03051"/>
<evidence type="ECO:0000313" key="1">
    <source>
        <dbReference type="EMBL" id="CDZ78738.1"/>
    </source>
</evidence>
<accession>A0A078L467</accession>
<reference evidence="1 2" key="1">
    <citation type="submission" date="2014-06" db="EMBL/GenBank/DDBJ databases">
        <authorList>
            <person name="Urmite Genomes Urmite Genomes"/>
        </authorList>
    </citation>
    <scope>NUCLEOTIDE SEQUENCE [LARGE SCALE GENOMIC DNA]</scope>
</reference>
<dbReference type="AlphaFoldDB" id="A0A078L467"/>
<keyword evidence="2" id="KW-1185">Reference proteome</keyword>
<proteinExistence type="predicted"/>
<gene>
    <name evidence="1" type="ORF">BN59_03051</name>
</gene>